<protein>
    <submittedName>
        <fullName evidence="3">Retrotransposon protein, putative, unclassified</fullName>
    </submittedName>
</protein>
<accession>A0A1I7YGA5</accession>
<dbReference type="Proteomes" id="UP000095287">
    <property type="component" value="Unplaced"/>
</dbReference>
<dbReference type="AlphaFoldDB" id="A0A1I7YGA5"/>
<feature type="region of interest" description="Disordered" evidence="1">
    <location>
        <begin position="251"/>
        <end position="332"/>
    </location>
</feature>
<proteinExistence type="predicted"/>
<reference evidence="3" key="1">
    <citation type="submission" date="2016-11" db="UniProtKB">
        <authorList>
            <consortium name="WormBaseParasite"/>
        </authorList>
    </citation>
    <scope>IDENTIFICATION</scope>
</reference>
<evidence type="ECO:0000313" key="3">
    <source>
        <dbReference type="WBParaSite" id="L893_g16034.t1"/>
    </source>
</evidence>
<dbReference type="WBParaSite" id="L893_g16034.t1">
    <property type="protein sequence ID" value="L893_g16034.t1"/>
    <property type="gene ID" value="L893_g16034"/>
</dbReference>
<evidence type="ECO:0000256" key="1">
    <source>
        <dbReference type="SAM" id="MobiDB-lite"/>
    </source>
</evidence>
<feature type="compositionally biased region" description="Basic and acidic residues" evidence="1">
    <location>
        <begin position="251"/>
        <end position="268"/>
    </location>
</feature>
<organism evidence="2 3">
    <name type="scientific">Steinernema glaseri</name>
    <dbReference type="NCBI Taxonomy" id="37863"/>
    <lineage>
        <taxon>Eukaryota</taxon>
        <taxon>Metazoa</taxon>
        <taxon>Ecdysozoa</taxon>
        <taxon>Nematoda</taxon>
        <taxon>Chromadorea</taxon>
        <taxon>Rhabditida</taxon>
        <taxon>Tylenchina</taxon>
        <taxon>Panagrolaimomorpha</taxon>
        <taxon>Strongyloidoidea</taxon>
        <taxon>Steinernematidae</taxon>
        <taxon>Steinernema</taxon>
    </lineage>
</organism>
<evidence type="ECO:0000313" key="2">
    <source>
        <dbReference type="Proteomes" id="UP000095287"/>
    </source>
</evidence>
<sequence length="348" mass="38735">MFSTWQWTFATRNTYPLEMTNSKHDVQKLLGFLAKTCPVLGFTNQVGFFADPAGTTTSSRCRHFKGTVGKHRALKVIELSKDPETPREVYAPQMTKDEELMTTTTAYIFVSLPACPQSEDAQPGQRKTLIGIKAPESTSIGVITRQSGEEEARSGCARMETTGKRLMHRSVTPLGERPQLQRRDKRACKDFHPWLVAPETSLRTDYIAAPKNDNHAHDAGARDPLMSRAGARVTAGLSQNKFRASEQVFGRRRDARGKDRPAARERRTFGGGGVAKVQKTKRIRGKGLAEEAEEASMQRDYEGVDADVTGPKRRRRTRCPCAGRGEGPFRTQKVNLSTSFCISDQDKT</sequence>
<name>A0A1I7YGA5_9BILA</name>
<keyword evidence="2" id="KW-1185">Reference proteome</keyword>